<dbReference type="Gene3D" id="3.40.50.720">
    <property type="entry name" value="NAD(P)-binding Rossmann-like Domain"/>
    <property type="match status" value="1"/>
</dbReference>
<dbReference type="Pfam" id="PF23441">
    <property type="entry name" value="SDR"/>
    <property type="match status" value="1"/>
</dbReference>
<evidence type="ECO:0000256" key="2">
    <source>
        <dbReference type="ARBA" id="ARBA00022857"/>
    </source>
</evidence>
<dbReference type="AlphaFoldDB" id="A0AAE0I6R7"/>
<dbReference type="InterPro" id="IPR057571">
    <property type="entry name" value="SDR_PhqE-like"/>
</dbReference>
<dbReference type="PANTHER" id="PTHR43477:SF1">
    <property type="entry name" value="DIHYDROANTICAPSIN 7-DEHYDROGENASE"/>
    <property type="match status" value="1"/>
</dbReference>
<keyword evidence="2" id="KW-0521">NADP</keyword>
<dbReference type="PRINTS" id="PR00081">
    <property type="entry name" value="GDHRDH"/>
</dbReference>
<reference evidence="4" key="1">
    <citation type="journal article" date="2023" name="Mol. Phylogenet. Evol.">
        <title>Genome-scale phylogeny and comparative genomics of the fungal order Sordariales.</title>
        <authorList>
            <person name="Hensen N."/>
            <person name="Bonometti L."/>
            <person name="Westerberg I."/>
            <person name="Brannstrom I.O."/>
            <person name="Guillou S."/>
            <person name="Cros-Aarteil S."/>
            <person name="Calhoun S."/>
            <person name="Haridas S."/>
            <person name="Kuo A."/>
            <person name="Mondo S."/>
            <person name="Pangilinan J."/>
            <person name="Riley R."/>
            <person name="LaButti K."/>
            <person name="Andreopoulos B."/>
            <person name="Lipzen A."/>
            <person name="Chen C."/>
            <person name="Yan M."/>
            <person name="Daum C."/>
            <person name="Ng V."/>
            <person name="Clum A."/>
            <person name="Steindorff A."/>
            <person name="Ohm R.A."/>
            <person name="Martin F."/>
            <person name="Silar P."/>
            <person name="Natvig D.O."/>
            <person name="Lalanne C."/>
            <person name="Gautier V."/>
            <person name="Ament-Velasquez S.L."/>
            <person name="Kruys A."/>
            <person name="Hutchinson M.I."/>
            <person name="Powell A.J."/>
            <person name="Barry K."/>
            <person name="Miller A.N."/>
            <person name="Grigoriev I.V."/>
            <person name="Debuchy R."/>
            <person name="Gladieux P."/>
            <person name="Hiltunen Thoren M."/>
            <person name="Johannesson H."/>
        </authorList>
    </citation>
    <scope>NUCLEOTIDE SEQUENCE</scope>
    <source>
        <strain evidence="4">SMH4131-1</strain>
    </source>
</reference>
<gene>
    <name evidence="4" type="ORF">B0T19DRAFT_478670</name>
</gene>
<dbReference type="InterPro" id="IPR036291">
    <property type="entry name" value="NAD(P)-bd_dom_sf"/>
</dbReference>
<reference evidence="4" key="2">
    <citation type="submission" date="2023-06" db="EMBL/GenBank/DDBJ databases">
        <authorList>
            <consortium name="Lawrence Berkeley National Laboratory"/>
            <person name="Haridas S."/>
            <person name="Hensen N."/>
            <person name="Bonometti L."/>
            <person name="Westerberg I."/>
            <person name="Brannstrom I.O."/>
            <person name="Guillou S."/>
            <person name="Cros-Aarteil S."/>
            <person name="Calhoun S."/>
            <person name="Kuo A."/>
            <person name="Mondo S."/>
            <person name="Pangilinan J."/>
            <person name="Riley R."/>
            <person name="Labutti K."/>
            <person name="Andreopoulos B."/>
            <person name="Lipzen A."/>
            <person name="Chen C."/>
            <person name="Yanf M."/>
            <person name="Daum C."/>
            <person name="Ng V."/>
            <person name="Clum A."/>
            <person name="Steindorff A."/>
            <person name="Ohm R."/>
            <person name="Martin F."/>
            <person name="Silar P."/>
            <person name="Natvig D."/>
            <person name="Lalanne C."/>
            <person name="Gautier V."/>
            <person name="Ament-Velasquez S.L."/>
            <person name="Kruys A."/>
            <person name="Hutchinson M.I."/>
            <person name="Powell A.J."/>
            <person name="Barry K."/>
            <person name="Miller A.N."/>
            <person name="Grigoriev I.V."/>
            <person name="Debuchy R."/>
            <person name="Gladieux P."/>
            <person name="Thoren M.H."/>
            <person name="Johannesson H."/>
        </authorList>
    </citation>
    <scope>NUCLEOTIDE SEQUENCE</scope>
    <source>
        <strain evidence="4">SMH4131-1</strain>
    </source>
</reference>
<comment type="similarity">
    <text evidence="1">Belongs to the short-chain dehydrogenases/reductases (SDR) family.</text>
</comment>
<name>A0AAE0I6R7_9PEZI</name>
<dbReference type="EMBL" id="JAUEPO010000006">
    <property type="protein sequence ID" value="KAK3319553.1"/>
    <property type="molecule type" value="Genomic_DNA"/>
</dbReference>
<proteinExistence type="inferred from homology"/>
<evidence type="ECO:0000313" key="4">
    <source>
        <dbReference type="EMBL" id="KAK3319553.1"/>
    </source>
</evidence>
<dbReference type="InterPro" id="IPR051122">
    <property type="entry name" value="SDR_DHRS6-like"/>
</dbReference>
<dbReference type="PANTHER" id="PTHR43477">
    <property type="entry name" value="DIHYDROANTICAPSIN 7-DEHYDROGENASE"/>
    <property type="match status" value="1"/>
</dbReference>
<dbReference type="GO" id="GO:0016491">
    <property type="term" value="F:oxidoreductase activity"/>
    <property type="evidence" value="ECO:0007669"/>
    <property type="project" value="UniProtKB-KW"/>
</dbReference>
<dbReference type="SUPFAM" id="SSF51735">
    <property type="entry name" value="NAD(P)-binding Rossmann-fold domains"/>
    <property type="match status" value="1"/>
</dbReference>
<accession>A0AAE0I6R7</accession>
<keyword evidence="3" id="KW-0560">Oxidoreductase</keyword>
<comment type="caution">
    <text evidence="4">The sequence shown here is derived from an EMBL/GenBank/DDBJ whole genome shotgun (WGS) entry which is preliminary data.</text>
</comment>
<evidence type="ECO:0000256" key="1">
    <source>
        <dbReference type="ARBA" id="ARBA00006484"/>
    </source>
</evidence>
<sequence>MATPLKYTSKLQNKNLLVLGGTSGVGFSVAEAALEHGANVTISGSNDLKLADALSRLGQAANPHSARIAGKTCDLSDTAGLEANLTSLLLFATADGTRKLDHVVFTAGDRLKIIPLPDASAPAVTDAFAIRFVAPLILAKLLPRFAHTDRAASSLTLTGGVTARRPQPGLAVLAGLGSAVEGLMRGLAVELKPMRVNIVSLGAVKTEIFTSLPADRLEELVQQYNARALVGGIGRPEDVAEAYVYCMKDAFATGTVLETDGGIMLT</sequence>
<keyword evidence="5" id="KW-1185">Reference proteome</keyword>
<dbReference type="Proteomes" id="UP001286456">
    <property type="component" value="Unassembled WGS sequence"/>
</dbReference>
<evidence type="ECO:0000256" key="3">
    <source>
        <dbReference type="ARBA" id="ARBA00023002"/>
    </source>
</evidence>
<protein>
    <submittedName>
        <fullName evidence="4">Short-chain dehydrogenase</fullName>
    </submittedName>
</protein>
<dbReference type="InterPro" id="IPR002347">
    <property type="entry name" value="SDR_fam"/>
</dbReference>
<organism evidence="4 5">
    <name type="scientific">Cercophora scortea</name>
    <dbReference type="NCBI Taxonomy" id="314031"/>
    <lineage>
        <taxon>Eukaryota</taxon>
        <taxon>Fungi</taxon>
        <taxon>Dikarya</taxon>
        <taxon>Ascomycota</taxon>
        <taxon>Pezizomycotina</taxon>
        <taxon>Sordariomycetes</taxon>
        <taxon>Sordariomycetidae</taxon>
        <taxon>Sordariales</taxon>
        <taxon>Lasiosphaeriaceae</taxon>
        <taxon>Cercophora</taxon>
    </lineage>
</organism>
<evidence type="ECO:0000313" key="5">
    <source>
        <dbReference type="Proteomes" id="UP001286456"/>
    </source>
</evidence>